<dbReference type="SUPFAM" id="SSF47459">
    <property type="entry name" value="HLH, helix-loop-helix DNA-binding domain"/>
    <property type="match status" value="1"/>
</dbReference>
<evidence type="ECO:0000256" key="5">
    <source>
        <dbReference type="SAM" id="MobiDB-lite"/>
    </source>
</evidence>
<comment type="similarity">
    <text evidence="1">Belongs to the bHLH protein family.</text>
</comment>
<keyword evidence="3" id="KW-0238">DNA-binding</keyword>
<dbReference type="GO" id="GO:0046983">
    <property type="term" value="F:protein dimerization activity"/>
    <property type="evidence" value="ECO:0007669"/>
    <property type="project" value="InterPro"/>
</dbReference>
<dbReference type="Pfam" id="PF00010">
    <property type="entry name" value="HLH"/>
    <property type="match status" value="1"/>
</dbReference>
<dbReference type="OMA" id="CPCPPVA"/>
<reference evidence="7" key="1">
    <citation type="journal article" date="2013" name="Nat. Commun.">
        <title>Whole-genome sequencing of Oryza brachyantha reveals mechanisms underlying Oryza genome evolution.</title>
        <authorList>
            <person name="Chen J."/>
            <person name="Huang Q."/>
            <person name="Gao D."/>
            <person name="Wang J."/>
            <person name="Lang Y."/>
            <person name="Liu T."/>
            <person name="Li B."/>
            <person name="Bai Z."/>
            <person name="Luis Goicoechea J."/>
            <person name="Liang C."/>
            <person name="Chen C."/>
            <person name="Zhang W."/>
            <person name="Sun S."/>
            <person name="Liao Y."/>
            <person name="Zhang X."/>
            <person name="Yang L."/>
            <person name="Song C."/>
            <person name="Wang M."/>
            <person name="Shi J."/>
            <person name="Liu G."/>
            <person name="Liu J."/>
            <person name="Zhou H."/>
            <person name="Zhou W."/>
            <person name="Yu Q."/>
            <person name="An N."/>
            <person name="Chen Y."/>
            <person name="Cai Q."/>
            <person name="Wang B."/>
            <person name="Liu B."/>
            <person name="Min J."/>
            <person name="Huang Y."/>
            <person name="Wu H."/>
            <person name="Li Z."/>
            <person name="Zhang Y."/>
            <person name="Yin Y."/>
            <person name="Song W."/>
            <person name="Jiang J."/>
            <person name="Jackson S.A."/>
            <person name="Wing R.A."/>
            <person name="Wang J."/>
            <person name="Chen M."/>
        </authorList>
    </citation>
    <scope>NUCLEOTIDE SEQUENCE [LARGE SCALE GENOMIC DNA]</scope>
    <source>
        <strain evidence="7">cv. IRGC 101232</strain>
    </source>
</reference>
<dbReference type="PROSITE" id="PS50888">
    <property type="entry name" value="BHLH"/>
    <property type="match status" value="1"/>
</dbReference>
<dbReference type="SMART" id="SM00353">
    <property type="entry name" value="HLH"/>
    <property type="match status" value="1"/>
</dbReference>
<dbReference type="Gramene" id="OB03G11710.1">
    <property type="protein sequence ID" value="OB03G11710.1"/>
    <property type="gene ID" value="OB03G11710"/>
</dbReference>
<dbReference type="AlphaFoldDB" id="J3LJE5"/>
<dbReference type="GO" id="GO:0045893">
    <property type="term" value="P:positive regulation of DNA-templated transcription"/>
    <property type="evidence" value="ECO:0007669"/>
    <property type="project" value="TreeGrafter"/>
</dbReference>
<dbReference type="Proteomes" id="UP000006038">
    <property type="component" value="Chromosome 3"/>
</dbReference>
<dbReference type="GO" id="GO:0003700">
    <property type="term" value="F:DNA-binding transcription factor activity"/>
    <property type="evidence" value="ECO:0007669"/>
    <property type="project" value="InterPro"/>
</dbReference>
<keyword evidence="2" id="KW-0805">Transcription regulation</keyword>
<dbReference type="STRING" id="4533.J3LJE5"/>
<dbReference type="InterPro" id="IPR036638">
    <property type="entry name" value="HLH_DNA-bd_sf"/>
</dbReference>
<dbReference type="Gene3D" id="4.10.280.10">
    <property type="entry name" value="Helix-loop-helix DNA-binding domain"/>
    <property type="match status" value="1"/>
</dbReference>
<evidence type="ECO:0000256" key="3">
    <source>
        <dbReference type="ARBA" id="ARBA00023125"/>
    </source>
</evidence>
<protein>
    <recommendedName>
        <fullName evidence="6">BHLH domain-containing protein</fullName>
    </recommendedName>
</protein>
<keyword evidence="4" id="KW-0804">Transcription</keyword>
<dbReference type="eggNOG" id="ENOG502QSKY">
    <property type="taxonomic scope" value="Eukaryota"/>
</dbReference>
<evidence type="ECO:0000256" key="2">
    <source>
        <dbReference type="ARBA" id="ARBA00023015"/>
    </source>
</evidence>
<organism evidence="7">
    <name type="scientific">Oryza brachyantha</name>
    <name type="common">malo sina</name>
    <dbReference type="NCBI Taxonomy" id="4533"/>
    <lineage>
        <taxon>Eukaryota</taxon>
        <taxon>Viridiplantae</taxon>
        <taxon>Streptophyta</taxon>
        <taxon>Embryophyta</taxon>
        <taxon>Tracheophyta</taxon>
        <taxon>Spermatophyta</taxon>
        <taxon>Magnoliopsida</taxon>
        <taxon>Liliopsida</taxon>
        <taxon>Poales</taxon>
        <taxon>Poaceae</taxon>
        <taxon>BOP clade</taxon>
        <taxon>Oryzoideae</taxon>
        <taxon>Oryzeae</taxon>
        <taxon>Oryzinae</taxon>
        <taxon>Oryza</taxon>
    </lineage>
</organism>
<feature type="region of interest" description="Disordered" evidence="5">
    <location>
        <begin position="61"/>
        <end position="103"/>
    </location>
</feature>
<dbReference type="InterPro" id="IPR011598">
    <property type="entry name" value="bHLH_dom"/>
</dbReference>
<feature type="compositionally biased region" description="Basic residues" evidence="5">
    <location>
        <begin position="73"/>
        <end position="83"/>
    </location>
</feature>
<evidence type="ECO:0000313" key="8">
    <source>
        <dbReference type="Proteomes" id="UP000006038"/>
    </source>
</evidence>
<dbReference type="HOGENOM" id="CLU_044652_2_0_1"/>
<feature type="domain" description="BHLH" evidence="6">
    <location>
        <begin position="100"/>
        <end position="151"/>
    </location>
</feature>
<dbReference type="PANTHER" id="PTHR46684:SF16">
    <property type="entry name" value="TRANSCRIPTION FACTOR BHLH67-LIKE ISOFORM X2"/>
    <property type="match status" value="1"/>
</dbReference>
<reference evidence="7" key="2">
    <citation type="submission" date="2013-04" db="UniProtKB">
        <authorList>
            <consortium name="EnsemblPlants"/>
        </authorList>
    </citation>
    <scope>IDENTIFICATION</scope>
</reference>
<dbReference type="GO" id="GO:0003677">
    <property type="term" value="F:DNA binding"/>
    <property type="evidence" value="ECO:0007669"/>
    <property type="project" value="UniProtKB-KW"/>
</dbReference>
<feature type="compositionally biased region" description="Low complexity" evidence="5">
    <location>
        <begin position="61"/>
        <end position="70"/>
    </location>
</feature>
<proteinExistence type="inferred from homology"/>
<dbReference type="InterPro" id="IPR044283">
    <property type="entry name" value="FAMA/SPEECHLESS/MUTE-like"/>
</dbReference>
<feature type="compositionally biased region" description="Basic and acidic residues" evidence="5">
    <location>
        <begin position="89"/>
        <end position="103"/>
    </location>
</feature>
<dbReference type="EnsemblPlants" id="OB03G11710.1">
    <property type="protein sequence ID" value="OB03G11710.1"/>
    <property type="gene ID" value="OB03G11710"/>
</dbReference>
<dbReference type="PANTHER" id="PTHR46684">
    <property type="entry name" value="TRANSCRIPTION FACTOR FAMA"/>
    <property type="match status" value="1"/>
</dbReference>
<evidence type="ECO:0000259" key="6">
    <source>
        <dbReference type="PROSITE" id="PS50888"/>
    </source>
</evidence>
<sequence length="257" mass="27798">MEQWAEQPAGAAQMPFLALLQGAMEADGGGDGRKRPAAFASCPCPPVADIDLLESCVTQAAAPPVAAPATRAERRRKRPRPRPRAAPPPEKRKKPEEAESQRMTHIAVERNRRRLMNDHLASLRSLIPSSYIPRGDQATVVGGAIDYVKQLEQQLVALQAAVAEQRGVGMVATAATAASDGVFVSPQYTRLVRAVAAMEDLRLTVLHLAVTSVGHDAVVYCFNLKVNNFTTLSDFVESNSTFIQCSFSSFKLHAILP</sequence>
<accession>J3LJE5</accession>
<keyword evidence="8" id="KW-1185">Reference proteome</keyword>
<evidence type="ECO:0000256" key="4">
    <source>
        <dbReference type="ARBA" id="ARBA00023163"/>
    </source>
</evidence>
<dbReference type="GO" id="GO:0005634">
    <property type="term" value="C:nucleus"/>
    <property type="evidence" value="ECO:0007669"/>
    <property type="project" value="TreeGrafter"/>
</dbReference>
<evidence type="ECO:0000256" key="1">
    <source>
        <dbReference type="ARBA" id="ARBA00005510"/>
    </source>
</evidence>
<dbReference type="GO" id="GO:0010052">
    <property type="term" value="P:guard cell differentiation"/>
    <property type="evidence" value="ECO:0007669"/>
    <property type="project" value="InterPro"/>
</dbReference>
<evidence type="ECO:0000313" key="7">
    <source>
        <dbReference type="EnsemblPlants" id="OB03G11710.1"/>
    </source>
</evidence>
<name>J3LJE5_ORYBR</name>